<feature type="domain" description="Nucleoside phosphorylase" evidence="6">
    <location>
        <begin position="22"/>
        <end position="267"/>
    </location>
</feature>
<comment type="caution">
    <text evidence="7">The sequence shown here is derived from an EMBL/GenBank/DDBJ whole genome shotgun (WGS) entry which is preliminary data.</text>
</comment>
<dbReference type="AlphaFoldDB" id="A0A1V4QDI1"/>
<gene>
    <name evidence="7" type="ORF">BXT86_06595</name>
</gene>
<dbReference type="Gene3D" id="3.40.50.1580">
    <property type="entry name" value="Nucleoside phosphorylase domain"/>
    <property type="match status" value="1"/>
</dbReference>
<evidence type="ECO:0000256" key="1">
    <source>
        <dbReference type="ARBA" id="ARBA00005058"/>
    </source>
</evidence>
<organism evidence="7 8">
    <name type="scientific">candidate division WOR-3 bacterium 4484_100</name>
    <dbReference type="NCBI Taxonomy" id="1936077"/>
    <lineage>
        <taxon>Bacteria</taxon>
        <taxon>Bacteria division WOR-3</taxon>
    </lineage>
</organism>
<dbReference type="InterPro" id="IPR011268">
    <property type="entry name" value="Purine_phosphorylase"/>
</dbReference>
<dbReference type="NCBIfam" id="TIGR01697">
    <property type="entry name" value="PNPH-PUNA-XAPA"/>
    <property type="match status" value="1"/>
</dbReference>
<protein>
    <recommendedName>
        <fullName evidence="5">Purine nucleoside phosphorylase</fullName>
        <ecNumber evidence="5">2.4.2.1</ecNumber>
    </recommendedName>
    <alternativeName>
        <fullName evidence="5">Inosine-guanosine phosphorylase</fullName>
    </alternativeName>
</protein>
<dbReference type="Proteomes" id="UP000191663">
    <property type="component" value="Unassembled WGS sequence"/>
</dbReference>
<evidence type="ECO:0000313" key="7">
    <source>
        <dbReference type="EMBL" id="OPX17418.1"/>
    </source>
</evidence>
<proteinExistence type="inferred from homology"/>
<dbReference type="UniPathway" id="UPA00606"/>
<dbReference type="InterPro" id="IPR011270">
    <property type="entry name" value="Pur_Nuc_Pase_Ino/Guo-sp"/>
</dbReference>
<sequence>MRRRATEAVNYIKKRVKKKPLVGIILGSGLGRLVNAIAVEHILDYREIPNFPESTVSFHKGRLIFGRLKNKRIVAMQGRFHYYEGYSAREITLPVVVMKLLGVKYLIISNASGGLNPEFSSGDVMLIKDHINLIPDNPLRGRNDSRLGPRFPDMYHCYDRKLLKLAEKVALEKKIVIRKGVYVAVPGPNLETAAEYRFLRIIGADAVGMSTVPEVIMARYLRLKVLGISVITDMGIADALKPASLLKILKAAASAEPKLNRIITGVIPSL</sequence>
<dbReference type="PANTHER" id="PTHR11904:SF9">
    <property type="entry name" value="PURINE NUCLEOSIDE PHOSPHORYLASE-RELATED"/>
    <property type="match status" value="1"/>
</dbReference>
<dbReference type="GO" id="GO:0005737">
    <property type="term" value="C:cytoplasm"/>
    <property type="evidence" value="ECO:0007669"/>
    <property type="project" value="TreeGrafter"/>
</dbReference>
<comment type="similarity">
    <text evidence="2 5">Belongs to the PNP/MTAP phosphorylase family.</text>
</comment>
<keyword evidence="4 5" id="KW-0808">Transferase</keyword>
<evidence type="ECO:0000256" key="2">
    <source>
        <dbReference type="ARBA" id="ARBA00006751"/>
    </source>
</evidence>
<keyword evidence="3 5" id="KW-0328">Glycosyltransferase</keyword>
<dbReference type="PIRSF" id="PIRSF000477">
    <property type="entry name" value="PurNPase"/>
    <property type="match status" value="1"/>
</dbReference>
<evidence type="ECO:0000256" key="3">
    <source>
        <dbReference type="ARBA" id="ARBA00022676"/>
    </source>
</evidence>
<dbReference type="GO" id="GO:0004731">
    <property type="term" value="F:purine-nucleoside phosphorylase activity"/>
    <property type="evidence" value="ECO:0007669"/>
    <property type="project" value="UniProtKB-EC"/>
</dbReference>
<dbReference type="EC" id="2.4.2.1" evidence="5"/>
<comment type="pathway">
    <text evidence="1 5">Purine metabolism; purine nucleoside salvage.</text>
</comment>
<accession>A0A1V4QDI1</accession>
<name>A0A1V4QDI1_UNCW3</name>
<dbReference type="NCBIfam" id="NF006054">
    <property type="entry name" value="PRK08202.1"/>
    <property type="match status" value="1"/>
</dbReference>
<evidence type="ECO:0000256" key="4">
    <source>
        <dbReference type="ARBA" id="ARBA00022679"/>
    </source>
</evidence>
<dbReference type="CDD" id="cd09009">
    <property type="entry name" value="PNP-EcPNPII_like"/>
    <property type="match status" value="1"/>
</dbReference>
<dbReference type="NCBIfam" id="TIGR01700">
    <property type="entry name" value="PNPH"/>
    <property type="match status" value="1"/>
</dbReference>
<evidence type="ECO:0000259" key="6">
    <source>
        <dbReference type="Pfam" id="PF01048"/>
    </source>
</evidence>
<evidence type="ECO:0000313" key="8">
    <source>
        <dbReference type="Proteomes" id="UP000191663"/>
    </source>
</evidence>
<dbReference type="GO" id="GO:0009116">
    <property type="term" value="P:nucleoside metabolic process"/>
    <property type="evidence" value="ECO:0007669"/>
    <property type="project" value="InterPro"/>
</dbReference>
<evidence type="ECO:0000256" key="5">
    <source>
        <dbReference type="PIRNR" id="PIRNR000477"/>
    </source>
</evidence>
<dbReference type="PANTHER" id="PTHR11904">
    <property type="entry name" value="METHYLTHIOADENOSINE/PURINE NUCLEOSIDE PHOSPHORYLASE"/>
    <property type="match status" value="1"/>
</dbReference>
<reference evidence="8" key="1">
    <citation type="submission" date="2017-01" db="EMBL/GenBank/DDBJ databases">
        <title>Novel pathways for hydrocarbon cycling and metabolic interdependencies in hydrothermal sediment communities.</title>
        <authorList>
            <person name="Dombrowski N."/>
            <person name="Seitz K."/>
            <person name="Teske A."/>
            <person name="Baker B."/>
        </authorList>
    </citation>
    <scope>NUCLEOTIDE SEQUENCE [LARGE SCALE GENOMIC DNA]</scope>
</reference>
<dbReference type="InterPro" id="IPR000845">
    <property type="entry name" value="Nucleoside_phosphorylase_d"/>
</dbReference>
<dbReference type="SUPFAM" id="SSF53167">
    <property type="entry name" value="Purine and uridine phosphorylases"/>
    <property type="match status" value="1"/>
</dbReference>
<dbReference type="InterPro" id="IPR035994">
    <property type="entry name" value="Nucleoside_phosphorylase_sf"/>
</dbReference>
<comment type="function">
    <text evidence="5">The purine nucleoside phosphorylases catalyze the phosphorolytic breakdown of the N-glycosidic bond in the beta-(deoxy)ribonucleoside molecules, with the formation of the corresponding free purine bases and pentose-1-phosphate.</text>
</comment>
<dbReference type="EMBL" id="MUKB01000128">
    <property type="protein sequence ID" value="OPX17418.1"/>
    <property type="molecule type" value="Genomic_DNA"/>
</dbReference>
<dbReference type="Pfam" id="PF01048">
    <property type="entry name" value="PNP_UDP_1"/>
    <property type="match status" value="1"/>
</dbReference>